<comment type="caution">
    <text evidence="2">The sequence shown here is derived from an EMBL/GenBank/DDBJ whole genome shotgun (WGS) entry which is preliminary data.</text>
</comment>
<keyword evidence="1" id="KW-0812">Transmembrane</keyword>
<organism evidence="2 3">
    <name type="scientific">Acetobacteroides hydrogenigenes</name>
    <dbReference type="NCBI Taxonomy" id="979970"/>
    <lineage>
        <taxon>Bacteria</taxon>
        <taxon>Pseudomonadati</taxon>
        <taxon>Bacteroidota</taxon>
        <taxon>Bacteroidia</taxon>
        <taxon>Bacteroidales</taxon>
        <taxon>Rikenellaceae</taxon>
        <taxon>Acetobacteroides</taxon>
    </lineage>
</organism>
<reference evidence="2 3" key="1">
    <citation type="submission" date="2019-03" db="EMBL/GenBank/DDBJ databases">
        <title>Genomic Encyclopedia of Archaeal and Bacterial Type Strains, Phase II (KMG-II): from individual species to whole genera.</title>
        <authorList>
            <person name="Goeker M."/>
        </authorList>
    </citation>
    <scope>NUCLEOTIDE SEQUENCE [LARGE SCALE GENOMIC DNA]</scope>
    <source>
        <strain evidence="2 3">RL-C</strain>
    </source>
</reference>
<feature type="transmembrane region" description="Helical" evidence="1">
    <location>
        <begin position="400"/>
        <end position="422"/>
    </location>
</feature>
<feature type="transmembrane region" description="Helical" evidence="1">
    <location>
        <begin position="931"/>
        <end position="949"/>
    </location>
</feature>
<dbReference type="SUPFAM" id="SSF82866">
    <property type="entry name" value="Multidrug efflux transporter AcrB transmembrane domain"/>
    <property type="match status" value="2"/>
</dbReference>
<dbReference type="InterPro" id="IPR001036">
    <property type="entry name" value="Acrflvin-R"/>
</dbReference>
<dbReference type="AlphaFoldDB" id="A0A4R2ENR4"/>
<feature type="transmembrane region" description="Helical" evidence="1">
    <location>
        <begin position="371"/>
        <end position="388"/>
    </location>
</feature>
<feature type="transmembrane region" description="Helical" evidence="1">
    <location>
        <begin position="24"/>
        <end position="42"/>
    </location>
</feature>
<dbReference type="CDD" id="cd00371">
    <property type="entry name" value="HMA"/>
    <property type="match status" value="1"/>
</dbReference>
<feature type="transmembrane region" description="Helical" evidence="1">
    <location>
        <begin position="956"/>
        <end position="978"/>
    </location>
</feature>
<proteinExistence type="predicted"/>
<dbReference type="PANTHER" id="PTHR32063:SF0">
    <property type="entry name" value="SWARMING MOTILITY PROTEIN SWRC"/>
    <property type="match status" value="1"/>
</dbReference>
<dbReference type="Pfam" id="PF00873">
    <property type="entry name" value="ACR_tran"/>
    <property type="match status" value="2"/>
</dbReference>
<dbReference type="PANTHER" id="PTHR32063">
    <property type="match status" value="1"/>
</dbReference>
<dbReference type="EMBL" id="SLWB01000005">
    <property type="protein sequence ID" value="TCN68932.1"/>
    <property type="molecule type" value="Genomic_DNA"/>
</dbReference>
<dbReference type="GO" id="GO:0005886">
    <property type="term" value="C:plasma membrane"/>
    <property type="evidence" value="ECO:0007669"/>
    <property type="project" value="TreeGrafter"/>
</dbReference>
<gene>
    <name evidence="2" type="ORF">CLV25_105134</name>
</gene>
<feature type="transmembrane region" description="Helical" evidence="1">
    <location>
        <begin position="984"/>
        <end position="1012"/>
    </location>
</feature>
<dbReference type="PRINTS" id="PR00702">
    <property type="entry name" value="ACRIFLAVINRP"/>
</dbReference>
<dbReference type="Gene3D" id="3.30.2090.10">
    <property type="entry name" value="Multidrug efflux transporter AcrB TolC docking domain, DN and DC subdomains"/>
    <property type="match status" value="2"/>
</dbReference>
<feature type="transmembrane region" description="Helical" evidence="1">
    <location>
        <begin position="474"/>
        <end position="501"/>
    </location>
</feature>
<dbReference type="Gene3D" id="3.30.70.1320">
    <property type="entry name" value="Multidrug efflux transporter AcrB pore domain like"/>
    <property type="match status" value="1"/>
</dbReference>
<dbReference type="SUPFAM" id="SSF82714">
    <property type="entry name" value="Multidrug efflux transporter AcrB TolC docking domain, DN and DC subdomains"/>
    <property type="match status" value="2"/>
</dbReference>
<dbReference type="GO" id="GO:0042910">
    <property type="term" value="F:xenobiotic transmembrane transporter activity"/>
    <property type="evidence" value="ECO:0007669"/>
    <property type="project" value="TreeGrafter"/>
</dbReference>
<evidence type="ECO:0000313" key="2">
    <source>
        <dbReference type="EMBL" id="TCN68932.1"/>
    </source>
</evidence>
<name>A0A4R2ENR4_9BACT</name>
<feature type="transmembrane region" description="Helical" evidence="1">
    <location>
        <begin position="1096"/>
        <end position="1125"/>
    </location>
</feature>
<sequence>MSEKTSESKIRTFGLSNWSLKNKITVFLATALLAIVGAFSYTSMPKELFPEIVIPTIMVQTVYPGNPPVDIENLITRHIEKEVETIKGVKKVTSTSLQDVSLVVVEFNTNVEVKQAKQDVKDAVDKAKRNLPNDLLEDPIVNDIDFSEFPIINVNISGDFSIQELKKYADYLQDKFEALPQISKAEIKGVEEREIKVNVDLIKMEAAGLTFDDIENAIRGENLSMSGGEIKLSKARRSIRIDGEFKNMADIENIIVERENEKTVYLKDVAEVVDGFEEAKSITRLNNESVLSIQVVKKSGENLLEGTDSVYEILKKEKENKVLPANLKITTTNDQSDHIRKQIADLENNMLMGVIFVLLVLYYFLGTRNAFMVASAIPLSMILSFIVLKSMGYTINMMVLFSLILALGMLVDNAIVVVENIYRYYNNGYSAYDAARLGTGEIAYPVISSTATTLAAFLPLVFWEGIMGEFMKYLPMTLIVVLTASLFVALVIVPVFAATFIKMENKLITPEKKRKMYRISYIFFGAAALFYLLGIYAFANILLIIGLIIFLNMLYFHKAQFWFQEEALSRLESFYERSISYALRGRHPRWFFGGTVVLLIFTFILFGLRQPKVEFFPQGDPGYINVITELPIGSDLTATDSVMRMVEKDVNAILKPNRQIVKSVLSTVGKVTRSGDFTPSDMINKGTTTITFVDYADRKGVNTTDVLQQLSNALVGKYPGVIINVERAEDGPPVGKPINIEVSGEDFGQILNLSDSLIGFINSKRIDGIEGLKVDLEVGKPELLIEIDRDKARRFGLSTAQIGMAVRTALYGKEVSKFKDKDEDHPIQLRYSDTYRYNLSALLNQKISFRDNGKMIQIPLSSVANFRYSDTYGSVKHKDRKRVVTVWSNVIEGYNANDINQQLKMLLTNFKMPEGYTFAFTGEQEEQAESMAFLANAMMIACALIYLIMVSQFNSVAYPLIIMTTVIFSLIGVFGGIATFKMDFVVIMTGIGIVSLAGVVVNNGIVLIDYILLLRSKKTKELGLSDPLDIPKEENKAIIAKAGKTRLRPVLLTAITTLLGLMPMAIGLNIDFVGLFTRFDPNIYFGGDSVAMWSPLSWAIIFGLSFATFLTLVIVPVTFSLFVGLQIRIRKWMGKVK</sequence>
<dbReference type="InterPro" id="IPR006121">
    <property type="entry name" value="HMA_dom"/>
</dbReference>
<dbReference type="GO" id="GO:0046872">
    <property type="term" value="F:metal ion binding"/>
    <property type="evidence" value="ECO:0007669"/>
    <property type="project" value="InterPro"/>
</dbReference>
<evidence type="ECO:0000313" key="3">
    <source>
        <dbReference type="Proteomes" id="UP000294830"/>
    </source>
</evidence>
<keyword evidence="1" id="KW-0472">Membrane</keyword>
<dbReference type="Gene3D" id="3.30.70.1430">
    <property type="entry name" value="Multidrug efflux transporter AcrB pore domain"/>
    <property type="match status" value="2"/>
</dbReference>
<feature type="transmembrane region" description="Helical" evidence="1">
    <location>
        <begin position="442"/>
        <end position="462"/>
    </location>
</feature>
<evidence type="ECO:0000256" key="1">
    <source>
        <dbReference type="SAM" id="Phobius"/>
    </source>
</evidence>
<protein>
    <submittedName>
        <fullName evidence="2">Multidrug efflux pump subunit AcrB</fullName>
    </submittedName>
</protein>
<feature type="transmembrane region" description="Helical" evidence="1">
    <location>
        <begin position="521"/>
        <end position="551"/>
    </location>
</feature>
<dbReference type="Gene3D" id="1.20.1640.10">
    <property type="entry name" value="Multidrug efflux transporter AcrB transmembrane domain"/>
    <property type="match status" value="2"/>
</dbReference>
<keyword evidence="1" id="KW-1133">Transmembrane helix</keyword>
<keyword evidence="3" id="KW-1185">Reference proteome</keyword>
<dbReference type="OrthoDB" id="9798415at2"/>
<dbReference type="InterPro" id="IPR027463">
    <property type="entry name" value="AcrB_DN_DC_subdom"/>
</dbReference>
<dbReference type="SUPFAM" id="SSF82693">
    <property type="entry name" value="Multidrug efflux transporter AcrB pore domain, PN1, PN2, PC1 and PC2 subdomains"/>
    <property type="match status" value="2"/>
</dbReference>
<dbReference type="Proteomes" id="UP000294830">
    <property type="component" value="Unassembled WGS sequence"/>
</dbReference>
<feature type="transmembrane region" description="Helical" evidence="1">
    <location>
        <begin position="348"/>
        <end position="365"/>
    </location>
</feature>
<dbReference type="RefSeq" id="WP_131838946.1">
    <property type="nucleotide sequence ID" value="NZ_SLWB01000005.1"/>
</dbReference>
<feature type="transmembrane region" description="Helical" evidence="1">
    <location>
        <begin position="1050"/>
        <end position="1076"/>
    </location>
</feature>
<accession>A0A4R2ENR4</accession>
<feature type="transmembrane region" description="Helical" evidence="1">
    <location>
        <begin position="590"/>
        <end position="608"/>
    </location>
</feature>
<dbReference type="Gene3D" id="3.30.70.1440">
    <property type="entry name" value="Multidrug efflux transporter AcrB pore domain"/>
    <property type="match status" value="1"/>
</dbReference>